<sequence length="103" mass="10999">MSTPSNLDLAAHPLVAGILGGLVGLRFVPGMSWPERLTNLAAGGLLSYYTAPALVGWWGLSEQMLGFLGFLIGMFGLSVASAVLQAIRQLDLADVIRSWISRR</sequence>
<dbReference type="EMBL" id="SLXF01000006">
    <property type="protein sequence ID" value="TCP06557.1"/>
    <property type="molecule type" value="Genomic_DNA"/>
</dbReference>
<feature type="transmembrane region" description="Helical" evidence="1">
    <location>
        <begin position="40"/>
        <end position="60"/>
    </location>
</feature>
<name>A0AA46HVC9_9BURK</name>
<evidence type="ECO:0000313" key="3">
    <source>
        <dbReference type="Proteomes" id="UP000294772"/>
    </source>
</evidence>
<comment type="caution">
    <text evidence="2">The sequence shown here is derived from an EMBL/GenBank/DDBJ whole genome shotgun (WGS) entry which is preliminary data.</text>
</comment>
<gene>
    <name evidence="2" type="ORF">EV676_10640</name>
</gene>
<reference evidence="2 3" key="1">
    <citation type="submission" date="2019-03" db="EMBL/GenBank/DDBJ databases">
        <title>Genomic Encyclopedia of Type Strains, Phase IV (KMG-IV): sequencing the most valuable type-strain genomes for metagenomic binning, comparative biology and taxonomic classification.</title>
        <authorList>
            <person name="Goeker M."/>
        </authorList>
    </citation>
    <scope>NUCLEOTIDE SEQUENCE [LARGE SCALE GENOMIC DNA]</scope>
    <source>
        <strain evidence="2 3">DSM 15264</strain>
    </source>
</reference>
<keyword evidence="1" id="KW-0472">Membrane</keyword>
<keyword evidence="1" id="KW-0812">Transmembrane</keyword>
<dbReference type="Proteomes" id="UP000294772">
    <property type="component" value="Unassembled WGS sequence"/>
</dbReference>
<protein>
    <recommendedName>
        <fullName evidence="4">Holin</fullName>
    </recommendedName>
</protein>
<dbReference type="RefSeq" id="WP_132765361.1">
    <property type="nucleotide sequence ID" value="NZ_CP110416.1"/>
</dbReference>
<feature type="transmembrane region" description="Helical" evidence="1">
    <location>
        <begin position="66"/>
        <end position="87"/>
    </location>
</feature>
<proteinExistence type="predicted"/>
<evidence type="ECO:0000313" key="2">
    <source>
        <dbReference type="EMBL" id="TCP06557.1"/>
    </source>
</evidence>
<keyword evidence="1" id="KW-1133">Transmembrane helix</keyword>
<feature type="transmembrane region" description="Helical" evidence="1">
    <location>
        <begin position="12"/>
        <end position="28"/>
    </location>
</feature>
<accession>A0AA46HVC9</accession>
<organism evidence="2 3">
    <name type="scientific">Caldimonas thermodepolymerans</name>
    <dbReference type="NCBI Taxonomy" id="215580"/>
    <lineage>
        <taxon>Bacteria</taxon>
        <taxon>Pseudomonadati</taxon>
        <taxon>Pseudomonadota</taxon>
        <taxon>Betaproteobacteria</taxon>
        <taxon>Burkholderiales</taxon>
        <taxon>Sphaerotilaceae</taxon>
        <taxon>Caldimonas</taxon>
    </lineage>
</organism>
<dbReference type="AlphaFoldDB" id="A0AA46HVC9"/>
<evidence type="ECO:0000256" key="1">
    <source>
        <dbReference type="SAM" id="Phobius"/>
    </source>
</evidence>
<evidence type="ECO:0008006" key="4">
    <source>
        <dbReference type="Google" id="ProtNLM"/>
    </source>
</evidence>